<dbReference type="EMBL" id="AYSL01001115">
    <property type="protein sequence ID" value="KTF06492.1"/>
    <property type="molecule type" value="Genomic_DNA"/>
</dbReference>
<dbReference type="AlphaFoldDB" id="A0A1B6NU76"/>
<accession>A0A1B6NU76</accession>
<dbReference type="GO" id="GO:0016787">
    <property type="term" value="F:hydrolase activity"/>
    <property type="evidence" value="ECO:0007669"/>
    <property type="project" value="InterPro"/>
</dbReference>
<dbReference type="InterPro" id="IPR002933">
    <property type="entry name" value="Peptidase_M20"/>
</dbReference>
<protein>
    <submittedName>
        <fullName evidence="1">Succinyl-diaminopimelate desuccinylase</fullName>
    </submittedName>
</protein>
<dbReference type="Pfam" id="PF01546">
    <property type="entry name" value="Peptidase_M20"/>
    <property type="match status" value="1"/>
</dbReference>
<dbReference type="SUPFAM" id="SSF53187">
    <property type="entry name" value="Zn-dependent exopeptidases"/>
    <property type="match status" value="1"/>
</dbReference>
<name>A0A1B6NU76_9ZZZZ</name>
<reference evidence="1" key="1">
    <citation type="submission" date="2013-11" db="EMBL/GenBank/DDBJ databases">
        <title>Microbial diversity, functional groups and degradation webs in Northern and Southern Mediterranean and Red Sea marine crude oil polluted sites.</title>
        <authorList>
            <person name="Daffonchio D."/>
            <person name="Mapelli F."/>
            <person name="Ferrer M."/>
            <person name="Richter M."/>
            <person name="Cherif A."/>
            <person name="Malkawi H.I."/>
            <person name="Yakimov M.M."/>
            <person name="Abdel-Fattah Y.R."/>
            <person name="Blaghen M."/>
            <person name="Golyshin P.N."/>
            <person name="Kalogerakis N."/>
            <person name="Boon N."/>
            <person name="Magagnini M."/>
            <person name="Fava F."/>
        </authorList>
    </citation>
    <scope>NUCLEOTIDE SEQUENCE</scope>
</reference>
<sequence length="52" mass="5677">SDGRFIAPTGAQVVELGVRNATIHQVDEKVEVDDLGKLAQIYEGILENLLLE</sequence>
<gene>
    <name evidence="1" type="ORF">MGSAQ_002013</name>
</gene>
<comment type="caution">
    <text evidence="1">The sequence shown here is derived from an EMBL/GenBank/DDBJ whole genome shotgun (WGS) entry which is preliminary data.</text>
</comment>
<feature type="non-terminal residue" evidence="1">
    <location>
        <position position="1"/>
    </location>
</feature>
<dbReference type="Gene3D" id="3.40.630.10">
    <property type="entry name" value="Zn peptidases"/>
    <property type="match status" value="1"/>
</dbReference>
<evidence type="ECO:0000313" key="1">
    <source>
        <dbReference type="EMBL" id="KTF06492.1"/>
    </source>
</evidence>
<proteinExistence type="predicted"/>
<organism evidence="1">
    <name type="scientific">marine sediment metagenome</name>
    <dbReference type="NCBI Taxonomy" id="412755"/>
    <lineage>
        <taxon>unclassified sequences</taxon>
        <taxon>metagenomes</taxon>
        <taxon>ecological metagenomes</taxon>
    </lineage>
</organism>